<dbReference type="InterPro" id="IPR003761">
    <property type="entry name" value="Exonuc_VII_S"/>
</dbReference>
<evidence type="ECO:0000256" key="5">
    <source>
        <dbReference type="ARBA" id="ARBA00022839"/>
    </source>
</evidence>
<dbReference type="GO" id="GO:0009318">
    <property type="term" value="C:exodeoxyribonuclease VII complex"/>
    <property type="evidence" value="ECO:0007669"/>
    <property type="project" value="UniProtKB-UniRule"/>
</dbReference>
<comment type="function">
    <text evidence="6">Bidirectionally degrades single-stranded DNA into large acid-insoluble oligonucleotides, which are then degraded further into small acid-soluble oligonucleotides.</text>
</comment>
<reference evidence="7 8" key="1">
    <citation type="journal article" date="2020" name="ISME J.">
        <title>Parallel Reductive Genome Evolution in Desulfovibrio Ectosymbionts Independently Acquired by Trichonympha Protists in the Termite Gut.</title>
        <authorList>
            <person name="Takeuchi M."/>
            <person name="Kuwahara H."/>
            <person name="Murakami T."/>
            <person name="Takahashi K."/>
            <person name="Kajitani R."/>
            <person name="Toyoda A."/>
            <person name="Itoh T."/>
            <person name="Ohkuma M."/>
            <person name="Hongoh Y."/>
        </authorList>
    </citation>
    <scope>NUCLEOTIDE SEQUENCE [LARGE SCALE GENOMIC DNA]</scope>
    <source>
        <strain evidence="7">ZnDsv-02</strain>
    </source>
</reference>
<evidence type="ECO:0000256" key="2">
    <source>
        <dbReference type="ARBA" id="ARBA00022490"/>
    </source>
</evidence>
<evidence type="ECO:0000256" key="4">
    <source>
        <dbReference type="ARBA" id="ARBA00022801"/>
    </source>
</evidence>
<accession>A0A6L2R597</accession>
<dbReference type="PANTHER" id="PTHR34137:SF1">
    <property type="entry name" value="EXODEOXYRIBONUCLEASE 7 SMALL SUBUNIT"/>
    <property type="match status" value="1"/>
</dbReference>
<keyword evidence="2 6" id="KW-0963">Cytoplasm</keyword>
<dbReference type="InterPro" id="IPR037004">
    <property type="entry name" value="Exonuc_VII_ssu_sf"/>
</dbReference>
<evidence type="ECO:0000256" key="1">
    <source>
        <dbReference type="ARBA" id="ARBA00009998"/>
    </source>
</evidence>
<dbReference type="PIRSF" id="PIRSF006488">
    <property type="entry name" value="Exonuc_VII_S"/>
    <property type="match status" value="1"/>
</dbReference>
<proteinExistence type="inferred from homology"/>
<dbReference type="GO" id="GO:0006308">
    <property type="term" value="P:DNA catabolic process"/>
    <property type="evidence" value="ECO:0007669"/>
    <property type="project" value="UniProtKB-UniRule"/>
</dbReference>
<comment type="similarity">
    <text evidence="1 6">Belongs to the XseB family.</text>
</comment>
<keyword evidence="3 6" id="KW-0540">Nuclease</keyword>
<sequence>MSSPPENSFEKNMERLQEIVSVLESVDLSLEKGMELYREGVRCSRLCREQLEKARHEIAVLQDGELQNFME</sequence>
<dbReference type="GO" id="GO:0005829">
    <property type="term" value="C:cytosol"/>
    <property type="evidence" value="ECO:0007669"/>
    <property type="project" value="TreeGrafter"/>
</dbReference>
<evidence type="ECO:0000256" key="3">
    <source>
        <dbReference type="ARBA" id="ARBA00022722"/>
    </source>
</evidence>
<comment type="subunit">
    <text evidence="6">Heterooligomer composed of large and small subunits.</text>
</comment>
<keyword evidence="4 6" id="KW-0378">Hydrolase</keyword>
<organism evidence="7 8">
    <name type="scientific">Candidatus Desulfovibrio kirbyi</name>
    <dbReference type="NCBI Taxonomy" id="2696086"/>
    <lineage>
        <taxon>Bacteria</taxon>
        <taxon>Pseudomonadati</taxon>
        <taxon>Thermodesulfobacteriota</taxon>
        <taxon>Desulfovibrionia</taxon>
        <taxon>Desulfovibrionales</taxon>
        <taxon>Desulfovibrionaceae</taxon>
        <taxon>Desulfovibrio</taxon>
    </lineage>
</organism>
<comment type="subcellular location">
    <subcellularLocation>
        <location evidence="6">Cytoplasm</location>
    </subcellularLocation>
</comment>
<dbReference type="HAMAP" id="MF_00337">
    <property type="entry name" value="Exonuc_7_S"/>
    <property type="match status" value="1"/>
</dbReference>
<evidence type="ECO:0000313" key="7">
    <source>
        <dbReference type="EMBL" id="GFH62683.1"/>
    </source>
</evidence>
<protein>
    <recommendedName>
        <fullName evidence="6">Exodeoxyribonuclease 7 small subunit</fullName>
        <ecNumber evidence="6">3.1.11.6</ecNumber>
    </recommendedName>
    <alternativeName>
        <fullName evidence="6">Exodeoxyribonuclease VII small subunit</fullName>
        <shortName evidence="6">Exonuclease VII small subunit</shortName>
    </alternativeName>
</protein>
<dbReference type="EC" id="3.1.11.6" evidence="6"/>
<evidence type="ECO:0000256" key="6">
    <source>
        <dbReference type="HAMAP-Rule" id="MF_00337"/>
    </source>
</evidence>
<comment type="caution">
    <text evidence="7">The sequence shown here is derived from an EMBL/GenBank/DDBJ whole genome shotgun (WGS) entry which is preliminary data.</text>
</comment>
<dbReference type="PANTHER" id="PTHR34137">
    <property type="entry name" value="EXODEOXYRIBONUCLEASE 7 SMALL SUBUNIT"/>
    <property type="match status" value="1"/>
</dbReference>
<dbReference type="Proteomes" id="UP000505077">
    <property type="component" value="Unassembled WGS sequence"/>
</dbReference>
<evidence type="ECO:0000313" key="8">
    <source>
        <dbReference type="Proteomes" id="UP000505077"/>
    </source>
</evidence>
<keyword evidence="5 6" id="KW-0269">Exonuclease</keyword>
<name>A0A6L2R597_9BACT</name>
<gene>
    <name evidence="7" type="primary">XseB</name>
    <name evidence="6" type="synonym">xseB</name>
    <name evidence="7" type="ORF">ZNDK_0454</name>
</gene>
<dbReference type="Pfam" id="PF02609">
    <property type="entry name" value="Exonuc_VII_S"/>
    <property type="match status" value="1"/>
</dbReference>
<dbReference type="NCBIfam" id="TIGR01280">
    <property type="entry name" value="xseB"/>
    <property type="match status" value="1"/>
</dbReference>
<dbReference type="SUPFAM" id="SSF116842">
    <property type="entry name" value="XseB-like"/>
    <property type="match status" value="1"/>
</dbReference>
<dbReference type="EMBL" id="BLLL01000003">
    <property type="protein sequence ID" value="GFH62683.1"/>
    <property type="molecule type" value="Genomic_DNA"/>
</dbReference>
<dbReference type="AlphaFoldDB" id="A0A6L2R597"/>
<dbReference type="Gene3D" id="1.10.287.1040">
    <property type="entry name" value="Exonuclease VII, small subunit"/>
    <property type="match status" value="1"/>
</dbReference>
<comment type="catalytic activity">
    <reaction evidence="6">
        <text>Exonucleolytic cleavage in either 5'- to 3'- or 3'- to 5'-direction to yield nucleoside 5'-phosphates.</text>
        <dbReference type="EC" id="3.1.11.6"/>
    </reaction>
</comment>
<dbReference type="GO" id="GO:0008855">
    <property type="term" value="F:exodeoxyribonuclease VII activity"/>
    <property type="evidence" value="ECO:0007669"/>
    <property type="project" value="UniProtKB-UniRule"/>
</dbReference>